<proteinExistence type="predicted"/>
<dbReference type="Proteomes" id="UP000828390">
    <property type="component" value="Unassembled WGS sequence"/>
</dbReference>
<evidence type="ECO:0000313" key="1">
    <source>
        <dbReference type="EMBL" id="KAH3755582.1"/>
    </source>
</evidence>
<dbReference type="EMBL" id="JAIWYP010000010">
    <property type="protein sequence ID" value="KAH3755582.1"/>
    <property type="molecule type" value="Genomic_DNA"/>
</dbReference>
<evidence type="ECO:0000313" key="2">
    <source>
        <dbReference type="Proteomes" id="UP000828390"/>
    </source>
</evidence>
<name>A0A9D4DTJ3_DREPO</name>
<reference evidence="1" key="2">
    <citation type="submission" date="2020-11" db="EMBL/GenBank/DDBJ databases">
        <authorList>
            <person name="McCartney M.A."/>
            <person name="Auch B."/>
            <person name="Kono T."/>
            <person name="Mallez S."/>
            <person name="Becker A."/>
            <person name="Gohl D.M."/>
            <person name="Silverstein K.A.T."/>
            <person name="Koren S."/>
            <person name="Bechman K.B."/>
            <person name="Herman A."/>
            <person name="Abrahante J.E."/>
            <person name="Garbe J."/>
        </authorList>
    </citation>
    <scope>NUCLEOTIDE SEQUENCE</scope>
    <source>
        <strain evidence="1">Duluth1</strain>
        <tissue evidence="1">Whole animal</tissue>
    </source>
</reference>
<dbReference type="AlphaFoldDB" id="A0A9D4DTJ3"/>
<accession>A0A9D4DTJ3</accession>
<gene>
    <name evidence="1" type="ORF">DPMN_190280</name>
</gene>
<reference evidence="1" key="1">
    <citation type="journal article" date="2019" name="bioRxiv">
        <title>The Genome of the Zebra Mussel, Dreissena polymorpha: A Resource for Invasive Species Research.</title>
        <authorList>
            <person name="McCartney M.A."/>
            <person name="Auch B."/>
            <person name="Kono T."/>
            <person name="Mallez S."/>
            <person name="Zhang Y."/>
            <person name="Obille A."/>
            <person name="Becker A."/>
            <person name="Abrahante J.E."/>
            <person name="Garbe J."/>
            <person name="Badalamenti J.P."/>
            <person name="Herman A."/>
            <person name="Mangelson H."/>
            <person name="Liachko I."/>
            <person name="Sullivan S."/>
            <person name="Sone E.D."/>
            <person name="Koren S."/>
            <person name="Silverstein K.A.T."/>
            <person name="Beckman K.B."/>
            <person name="Gohl D.M."/>
        </authorList>
    </citation>
    <scope>NUCLEOTIDE SEQUENCE</scope>
    <source>
        <strain evidence="1">Duluth1</strain>
        <tissue evidence="1">Whole animal</tissue>
    </source>
</reference>
<sequence length="70" mass="8577">MFSYRVTVLCANTRQIQQMSRWYRVPPVSSTNTYLRQRRQLIADEYRKTMEQLWKAKLRTYRPYGINGQE</sequence>
<protein>
    <submittedName>
        <fullName evidence="1">Uncharacterized protein</fullName>
    </submittedName>
</protein>
<organism evidence="1 2">
    <name type="scientific">Dreissena polymorpha</name>
    <name type="common">Zebra mussel</name>
    <name type="synonym">Mytilus polymorpha</name>
    <dbReference type="NCBI Taxonomy" id="45954"/>
    <lineage>
        <taxon>Eukaryota</taxon>
        <taxon>Metazoa</taxon>
        <taxon>Spiralia</taxon>
        <taxon>Lophotrochozoa</taxon>
        <taxon>Mollusca</taxon>
        <taxon>Bivalvia</taxon>
        <taxon>Autobranchia</taxon>
        <taxon>Heteroconchia</taxon>
        <taxon>Euheterodonta</taxon>
        <taxon>Imparidentia</taxon>
        <taxon>Neoheterodontei</taxon>
        <taxon>Myida</taxon>
        <taxon>Dreissenoidea</taxon>
        <taxon>Dreissenidae</taxon>
        <taxon>Dreissena</taxon>
    </lineage>
</organism>
<keyword evidence="2" id="KW-1185">Reference proteome</keyword>
<comment type="caution">
    <text evidence="1">The sequence shown here is derived from an EMBL/GenBank/DDBJ whole genome shotgun (WGS) entry which is preliminary data.</text>
</comment>